<dbReference type="RefSeq" id="WP_316559622.1">
    <property type="nucleotide sequence ID" value="NZ_CP131062.1"/>
</dbReference>
<dbReference type="SUPFAM" id="SSF50475">
    <property type="entry name" value="FMN-binding split barrel"/>
    <property type="match status" value="1"/>
</dbReference>
<dbReference type="EMBL" id="CP131062">
    <property type="protein sequence ID" value="WNY28066.1"/>
    <property type="molecule type" value="Genomic_DNA"/>
</dbReference>
<evidence type="ECO:0000259" key="1">
    <source>
        <dbReference type="Pfam" id="PF01243"/>
    </source>
</evidence>
<dbReference type="Gene3D" id="2.30.110.10">
    <property type="entry name" value="Electron Transport, Fmn-binding Protein, Chain A"/>
    <property type="match status" value="1"/>
</dbReference>
<dbReference type="Proteomes" id="UP001302662">
    <property type="component" value="Chromosome"/>
</dbReference>
<dbReference type="PANTHER" id="PTHR40660:SF1">
    <property type="entry name" value="5'-PHOSPHATE OXIDASE PUTATIVE DOMAIN-CONTAINING PROTEIN-RELATED"/>
    <property type="match status" value="1"/>
</dbReference>
<organism evidence="2 3">
    <name type="scientific">Methanimicrococcus stummii</name>
    <dbReference type="NCBI Taxonomy" id="3028294"/>
    <lineage>
        <taxon>Archaea</taxon>
        <taxon>Methanobacteriati</taxon>
        <taxon>Methanobacteriota</taxon>
        <taxon>Stenosarchaea group</taxon>
        <taxon>Methanomicrobia</taxon>
        <taxon>Methanosarcinales</taxon>
        <taxon>Methanosarcinaceae</taxon>
        <taxon>Methanimicrococcus</taxon>
    </lineage>
</organism>
<evidence type="ECO:0000313" key="2">
    <source>
        <dbReference type="EMBL" id="WNY28066.1"/>
    </source>
</evidence>
<gene>
    <name evidence="2" type="ORF">MmiEs2_02460</name>
</gene>
<reference evidence="2 3" key="1">
    <citation type="submission" date="2023-07" db="EMBL/GenBank/DDBJ databases">
        <title>Closed genome sequence of Methanimicrococcus sp. Es2.</title>
        <authorList>
            <person name="Protasov E."/>
            <person name="Platt K."/>
            <person name="Reeh H."/>
            <person name="Poehlein A."/>
            <person name="Daniel R."/>
            <person name="Brune A."/>
        </authorList>
    </citation>
    <scope>NUCLEOTIDE SEQUENCE [LARGE SCALE GENOMIC DNA]</scope>
    <source>
        <strain evidence="2 3">Es2</strain>
    </source>
</reference>
<dbReference type="PANTHER" id="PTHR40660">
    <property type="entry name" value="5'-PHOSPHATE OXIDASE PUTATIVE DOMAIN-CONTAINING PROTEIN-RELATED"/>
    <property type="match status" value="1"/>
</dbReference>
<evidence type="ECO:0000313" key="3">
    <source>
        <dbReference type="Proteomes" id="UP001302662"/>
    </source>
</evidence>
<feature type="domain" description="Pyridoxamine 5'-phosphate oxidase N-terminal" evidence="1">
    <location>
        <begin position="4"/>
        <end position="127"/>
    </location>
</feature>
<name>A0AA96VGN0_9EURY</name>
<dbReference type="InterPro" id="IPR012349">
    <property type="entry name" value="Split_barrel_FMN-bd"/>
</dbReference>
<proteinExistence type="predicted"/>
<dbReference type="AlphaFoldDB" id="A0AA96VGN0"/>
<dbReference type="Pfam" id="PF01243">
    <property type="entry name" value="PNPOx_N"/>
    <property type="match status" value="1"/>
</dbReference>
<protein>
    <recommendedName>
        <fullName evidence="1">Pyridoxamine 5'-phosphate oxidase N-terminal domain-containing protein</fullName>
    </recommendedName>
</protein>
<accession>A0AA96VGN0</accession>
<keyword evidence="3" id="KW-1185">Reference proteome</keyword>
<dbReference type="GeneID" id="85196698"/>
<dbReference type="InterPro" id="IPR011576">
    <property type="entry name" value="Pyridox_Oxase_N"/>
</dbReference>
<sequence>MVKLTAEMKEDIKSVGVLPLATATKSGVPNVVPIAILEIDDSDEKDDYINIMNNFFLKTLNNIKENPLVALYFWTPETVGCNQIKGEVVEITDKGNVYEDFAARVRPEKPDLPLKEVIRVKVTEVFDCQLGKEAGKQKL</sequence>
<dbReference type="KEGG" id="mees:MmiEs2_02460"/>